<dbReference type="Proteomes" id="UP000062788">
    <property type="component" value="Unassembled WGS sequence"/>
</dbReference>
<dbReference type="GO" id="GO:0015716">
    <property type="term" value="P:organic phosphonate transport"/>
    <property type="evidence" value="ECO:0007669"/>
    <property type="project" value="InterPro"/>
</dbReference>
<dbReference type="OrthoDB" id="530475at2"/>
<name>A0A103E4I2_9BURK</name>
<dbReference type="AlphaFoldDB" id="A0A103E4I2"/>
<reference evidence="1 2" key="1">
    <citation type="submission" date="2015-11" db="EMBL/GenBank/DDBJ databases">
        <title>Expanding the genomic diversity of Burkholderia species for the development of highly accurate diagnostics.</title>
        <authorList>
            <person name="Sahl J."/>
            <person name="Keim P."/>
            <person name="Wagner D."/>
        </authorList>
    </citation>
    <scope>NUCLEOTIDE SEQUENCE [LARGE SCALE GENOMIC DNA]</scope>
    <source>
        <strain evidence="1 2">TSV85</strain>
    </source>
</reference>
<comment type="caution">
    <text evidence="1">The sequence shown here is derived from an EMBL/GenBank/DDBJ whole genome shotgun (WGS) entry which is preliminary data.</text>
</comment>
<accession>A0A103E4I2</accession>
<keyword evidence="1" id="KW-0456">Lyase</keyword>
<dbReference type="InterPro" id="IPR009609">
    <property type="entry name" value="Phosphonate_metab_PhnG"/>
</dbReference>
<dbReference type="RefSeq" id="WP_059516046.1">
    <property type="nucleotide sequence ID" value="NZ_LOWA01000024.1"/>
</dbReference>
<keyword evidence="2" id="KW-1185">Reference proteome</keyword>
<evidence type="ECO:0000313" key="1">
    <source>
        <dbReference type="EMBL" id="KVE28030.1"/>
    </source>
</evidence>
<dbReference type="GO" id="GO:0019634">
    <property type="term" value="P:organic phosphonate metabolic process"/>
    <property type="evidence" value="ECO:0007669"/>
    <property type="project" value="InterPro"/>
</dbReference>
<dbReference type="GO" id="GO:0016829">
    <property type="term" value="F:lyase activity"/>
    <property type="evidence" value="ECO:0007669"/>
    <property type="project" value="UniProtKB-KW"/>
</dbReference>
<dbReference type="NCBIfam" id="TIGR03293">
    <property type="entry name" value="PhnG_redo"/>
    <property type="match status" value="1"/>
</dbReference>
<gene>
    <name evidence="1" type="ORF">WS67_10755</name>
</gene>
<dbReference type="Pfam" id="PF06754">
    <property type="entry name" value="PhnG"/>
    <property type="match status" value="1"/>
</dbReference>
<proteinExistence type="predicted"/>
<evidence type="ECO:0000313" key="2">
    <source>
        <dbReference type="Proteomes" id="UP000062788"/>
    </source>
</evidence>
<sequence>MTTSSASPSLAARRDWLALLAGMPRDELERSLEQVLAGAPAPGYDWLRPPETGLAMVRGRIGGTGDPFNLGEASVTRAVLQLAHDGAPTVLGIAYQLGRDKRRAELAALADALLQLPAYRARVEAQVIAPYRARLAQRRAARARDAAATRVEFFTMVRGE</sequence>
<protein>
    <submittedName>
        <fullName evidence="1">Phosphonate C-P lyase system protein PhnG</fullName>
    </submittedName>
</protein>
<dbReference type="EMBL" id="LOWA01000024">
    <property type="protein sequence ID" value="KVE28030.1"/>
    <property type="molecule type" value="Genomic_DNA"/>
</dbReference>
<organism evidence="1 2">
    <name type="scientific">Burkholderia singularis</name>
    <dbReference type="NCBI Taxonomy" id="1503053"/>
    <lineage>
        <taxon>Bacteria</taxon>
        <taxon>Pseudomonadati</taxon>
        <taxon>Pseudomonadota</taxon>
        <taxon>Betaproteobacteria</taxon>
        <taxon>Burkholderiales</taxon>
        <taxon>Burkholderiaceae</taxon>
        <taxon>Burkholderia</taxon>
        <taxon>pseudomallei group</taxon>
    </lineage>
</organism>